<organism evidence="2 3">
    <name type="scientific">Acetobacter farinalis</name>
    <dbReference type="NCBI Taxonomy" id="1260984"/>
    <lineage>
        <taxon>Bacteria</taxon>
        <taxon>Pseudomonadati</taxon>
        <taxon>Pseudomonadota</taxon>
        <taxon>Alphaproteobacteria</taxon>
        <taxon>Acetobacterales</taxon>
        <taxon>Acetobacteraceae</taxon>
        <taxon>Acetobacter</taxon>
    </lineage>
</organism>
<dbReference type="PROSITE" id="PS50883">
    <property type="entry name" value="EAL"/>
    <property type="match status" value="1"/>
</dbReference>
<dbReference type="InterPro" id="IPR001633">
    <property type="entry name" value="EAL_dom"/>
</dbReference>
<name>A0ABT3Q4R9_9PROT</name>
<evidence type="ECO:0000259" key="1">
    <source>
        <dbReference type="PROSITE" id="PS50883"/>
    </source>
</evidence>
<dbReference type="PANTHER" id="PTHR33121:SF71">
    <property type="entry name" value="OXYGEN SENSOR PROTEIN DOSP"/>
    <property type="match status" value="1"/>
</dbReference>
<evidence type="ECO:0000313" key="2">
    <source>
        <dbReference type="EMBL" id="MCX2560288.1"/>
    </source>
</evidence>
<sequence>MHLSDQSTSHGQKPEADTLPGCSSGWQALECALTQTLEGVMQAPQDASVALLRIALLHGSSTEIETDWLAASSLTRQILERLHKALPQTLHSFCISPTQLALVLQADPNGETLAELVANAEEALSRTVEIEESPILAEAVTGAAVFPQDGTTASALITAANAALFEAHSKGVSYQEASADSTESYSDHITQDHALRRAITRADLHLEFLPVMESTSERIIGFEARPLWIRPEHRHEHRTTPVNLRQATRLGLIETLNIWTLKNACLQALTWSQPLGVSVSISPLWLSHERLSETLRKLLAETGFPAQRLQLELSERSFFSAPEIARKELARIRAMGVRLALDNFGMGYSSLERLKHYPFDQIKLDSTFTHNILEDWRAQALLRAILHLVSSLDMRCCATGVETQEQFAFLAVNGCQEIQGKVAGPSIETC</sequence>
<feature type="domain" description="EAL" evidence="1">
    <location>
        <begin position="188"/>
        <end position="430"/>
    </location>
</feature>
<evidence type="ECO:0000313" key="3">
    <source>
        <dbReference type="Proteomes" id="UP001526446"/>
    </source>
</evidence>
<comment type="caution">
    <text evidence="2">The sequence shown here is derived from an EMBL/GenBank/DDBJ whole genome shotgun (WGS) entry which is preliminary data.</text>
</comment>
<dbReference type="PANTHER" id="PTHR33121">
    <property type="entry name" value="CYCLIC DI-GMP PHOSPHODIESTERASE PDEF"/>
    <property type="match status" value="1"/>
</dbReference>
<dbReference type="InterPro" id="IPR043128">
    <property type="entry name" value="Rev_trsase/Diguanyl_cyclase"/>
</dbReference>
<dbReference type="Gene3D" id="3.30.70.270">
    <property type="match status" value="1"/>
</dbReference>
<dbReference type="RefSeq" id="WP_166119168.1">
    <property type="nucleotide sequence ID" value="NZ_JAPIUX010000001.1"/>
</dbReference>
<accession>A0ABT3Q4R9</accession>
<dbReference type="InterPro" id="IPR050706">
    <property type="entry name" value="Cyclic-di-GMP_PDE-like"/>
</dbReference>
<keyword evidence="3" id="KW-1185">Reference proteome</keyword>
<gene>
    <name evidence="2" type="ORF">OQ252_02550</name>
</gene>
<dbReference type="CDD" id="cd01948">
    <property type="entry name" value="EAL"/>
    <property type="match status" value="1"/>
</dbReference>
<protein>
    <submittedName>
        <fullName evidence="2">GGDEF domain-containing phosphodiesterase</fullName>
    </submittedName>
</protein>
<dbReference type="Gene3D" id="3.20.20.450">
    <property type="entry name" value="EAL domain"/>
    <property type="match status" value="1"/>
</dbReference>
<dbReference type="EMBL" id="JAPIUX010000001">
    <property type="protein sequence ID" value="MCX2560288.1"/>
    <property type="molecule type" value="Genomic_DNA"/>
</dbReference>
<dbReference type="InterPro" id="IPR035919">
    <property type="entry name" value="EAL_sf"/>
</dbReference>
<reference evidence="2 3" key="1">
    <citation type="submission" date="2022-11" db="EMBL/GenBank/DDBJ databases">
        <title>Genome sequencing of Acetobacter type strain.</title>
        <authorList>
            <person name="Heo J."/>
            <person name="Lee D."/>
            <person name="Han B.-H."/>
            <person name="Hong S.-B."/>
            <person name="Kwon S.-W."/>
        </authorList>
    </citation>
    <scope>NUCLEOTIDE SEQUENCE [LARGE SCALE GENOMIC DNA]</scope>
    <source>
        <strain evidence="2 3">KACC 21251</strain>
    </source>
</reference>
<proteinExistence type="predicted"/>
<dbReference type="SMART" id="SM00052">
    <property type="entry name" value="EAL"/>
    <property type="match status" value="1"/>
</dbReference>
<dbReference type="Pfam" id="PF00563">
    <property type="entry name" value="EAL"/>
    <property type="match status" value="1"/>
</dbReference>
<dbReference type="SUPFAM" id="SSF141868">
    <property type="entry name" value="EAL domain-like"/>
    <property type="match status" value="1"/>
</dbReference>
<dbReference type="Proteomes" id="UP001526446">
    <property type="component" value="Unassembled WGS sequence"/>
</dbReference>
<dbReference type="SUPFAM" id="SSF55073">
    <property type="entry name" value="Nucleotide cyclase"/>
    <property type="match status" value="1"/>
</dbReference>
<dbReference type="InterPro" id="IPR029787">
    <property type="entry name" value="Nucleotide_cyclase"/>
</dbReference>